<dbReference type="EMBL" id="JACIEQ010000001">
    <property type="protein sequence ID" value="MBB4020610.1"/>
    <property type="molecule type" value="Genomic_DNA"/>
</dbReference>
<protein>
    <submittedName>
        <fullName evidence="2">Uncharacterized protein YjiS (DUF1127 family)</fullName>
    </submittedName>
</protein>
<reference evidence="2 3" key="1">
    <citation type="submission" date="2020-08" db="EMBL/GenBank/DDBJ databases">
        <title>Genomic Encyclopedia of Type Strains, Phase IV (KMG-IV): sequencing the most valuable type-strain genomes for metagenomic binning, comparative biology and taxonomic classification.</title>
        <authorList>
            <person name="Goeker M."/>
        </authorList>
    </citation>
    <scope>NUCLEOTIDE SEQUENCE [LARGE SCALE GENOMIC DNA]</scope>
    <source>
        <strain evidence="2 3">DSM 105040</strain>
    </source>
</reference>
<proteinExistence type="predicted"/>
<accession>A0A840C6A2</accession>
<dbReference type="InterPro" id="IPR009506">
    <property type="entry name" value="YjiS-like"/>
</dbReference>
<dbReference type="RefSeq" id="WP_037211056.1">
    <property type="nucleotide sequence ID" value="NZ_JACIEQ010000001.1"/>
</dbReference>
<gene>
    <name evidence="2" type="ORF">GGR17_000401</name>
</gene>
<feature type="domain" description="YjiS-like" evidence="1">
    <location>
        <begin position="23"/>
        <end position="58"/>
    </location>
</feature>
<sequence>MAVYNTTRPLADGRLLVGRVERLVTTLTAWNNARMTRNMLAKLTDRELSDIGLERGAIDDIRA</sequence>
<name>A0A840C6A2_9RHOB</name>
<evidence type="ECO:0000313" key="3">
    <source>
        <dbReference type="Proteomes" id="UP000585681"/>
    </source>
</evidence>
<evidence type="ECO:0000259" key="1">
    <source>
        <dbReference type="Pfam" id="PF06568"/>
    </source>
</evidence>
<dbReference type="Proteomes" id="UP000585681">
    <property type="component" value="Unassembled WGS sequence"/>
</dbReference>
<dbReference type="AlphaFoldDB" id="A0A840C6A2"/>
<dbReference type="Pfam" id="PF06568">
    <property type="entry name" value="YjiS-like"/>
    <property type="match status" value="1"/>
</dbReference>
<comment type="caution">
    <text evidence="2">The sequence shown here is derived from an EMBL/GenBank/DDBJ whole genome shotgun (WGS) entry which is preliminary data.</text>
</comment>
<evidence type="ECO:0000313" key="2">
    <source>
        <dbReference type="EMBL" id="MBB4020610.1"/>
    </source>
</evidence>
<keyword evidence="3" id="KW-1185">Reference proteome</keyword>
<organism evidence="2 3">
    <name type="scientific">Actibacterium naphthalenivorans</name>
    <dbReference type="NCBI Taxonomy" id="1614693"/>
    <lineage>
        <taxon>Bacteria</taxon>
        <taxon>Pseudomonadati</taxon>
        <taxon>Pseudomonadota</taxon>
        <taxon>Alphaproteobacteria</taxon>
        <taxon>Rhodobacterales</taxon>
        <taxon>Roseobacteraceae</taxon>
        <taxon>Actibacterium</taxon>
    </lineage>
</organism>